<dbReference type="RefSeq" id="WP_237364045.1">
    <property type="nucleotide sequence ID" value="NZ_CAKLDM010000004.1"/>
</dbReference>
<protein>
    <recommendedName>
        <fullName evidence="3">AlpA family phage regulatory protein</fullName>
    </recommendedName>
</protein>
<name>A0ABN8E930_9VIBR</name>
<comment type="caution">
    <text evidence="1">The sequence shown here is derived from an EMBL/GenBank/DDBJ whole genome shotgun (WGS) entry which is preliminary data.</text>
</comment>
<evidence type="ECO:0000313" key="1">
    <source>
        <dbReference type="EMBL" id="CAH0543166.1"/>
    </source>
</evidence>
<accession>A0ABN8E930</accession>
<dbReference type="InterPro" id="IPR010260">
    <property type="entry name" value="AlpA"/>
</dbReference>
<keyword evidence="2" id="KW-1185">Reference proteome</keyword>
<sequence length="72" mass="8497">MTREADITIPAHDRLVREKERQLLTSISRSQAWKLEQVGLFPKRRKLSPRGNTVVWLLSELNEWIASREQVK</sequence>
<proteinExistence type="predicted"/>
<dbReference type="Proteomes" id="UP000838748">
    <property type="component" value="Unassembled WGS sequence"/>
</dbReference>
<reference evidence="1" key="1">
    <citation type="submission" date="2021-11" db="EMBL/GenBank/DDBJ databases">
        <authorList>
            <person name="Rodrigo-Torres L."/>
            <person name="Arahal R. D."/>
            <person name="Lucena T."/>
        </authorList>
    </citation>
    <scope>NUCLEOTIDE SEQUENCE</scope>
    <source>
        <strain evidence="1">CECT 7928</strain>
    </source>
</reference>
<dbReference type="Pfam" id="PF05930">
    <property type="entry name" value="Phage_AlpA"/>
    <property type="match status" value="1"/>
</dbReference>
<evidence type="ECO:0000313" key="2">
    <source>
        <dbReference type="Proteomes" id="UP000838748"/>
    </source>
</evidence>
<organism evidence="1 2">
    <name type="scientific">Vibrio marisflavi CECT 7928</name>
    <dbReference type="NCBI Taxonomy" id="634439"/>
    <lineage>
        <taxon>Bacteria</taxon>
        <taxon>Pseudomonadati</taxon>
        <taxon>Pseudomonadota</taxon>
        <taxon>Gammaproteobacteria</taxon>
        <taxon>Vibrionales</taxon>
        <taxon>Vibrionaceae</taxon>
        <taxon>Vibrio</taxon>
    </lineage>
</organism>
<evidence type="ECO:0008006" key="3">
    <source>
        <dbReference type="Google" id="ProtNLM"/>
    </source>
</evidence>
<dbReference type="EMBL" id="CAKLDM010000004">
    <property type="protein sequence ID" value="CAH0543166.1"/>
    <property type="molecule type" value="Genomic_DNA"/>
</dbReference>
<gene>
    <name evidence="1" type="ORF">VMF7928_04434</name>
</gene>